<comment type="caution">
    <text evidence="2">The sequence shown here is derived from an EMBL/GenBank/DDBJ whole genome shotgun (WGS) entry which is preliminary data.</text>
</comment>
<dbReference type="EMBL" id="SMZO01000022">
    <property type="protein sequence ID" value="TDL87775.1"/>
    <property type="molecule type" value="Genomic_DNA"/>
</dbReference>
<organism evidence="2 3">
    <name type="scientific">Meridianimarinicoccus aquatilis</name>
    <dbReference type="NCBI Taxonomy" id="2552766"/>
    <lineage>
        <taxon>Bacteria</taxon>
        <taxon>Pseudomonadati</taxon>
        <taxon>Pseudomonadota</taxon>
        <taxon>Alphaproteobacteria</taxon>
        <taxon>Rhodobacterales</taxon>
        <taxon>Paracoccaceae</taxon>
        <taxon>Meridianimarinicoccus</taxon>
    </lineage>
</organism>
<evidence type="ECO:0000313" key="3">
    <source>
        <dbReference type="Proteomes" id="UP000294562"/>
    </source>
</evidence>
<dbReference type="Pfam" id="PF06568">
    <property type="entry name" value="YjiS-like"/>
    <property type="match status" value="1"/>
</dbReference>
<dbReference type="AlphaFoldDB" id="A0A4R6AVS6"/>
<dbReference type="OrthoDB" id="8244198at2"/>
<evidence type="ECO:0000259" key="1">
    <source>
        <dbReference type="Pfam" id="PF06568"/>
    </source>
</evidence>
<proteinExistence type="predicted"/>
<accession>A0A4R6AVS6</accession>
<name>A0A4R6AVS6_9RHOB</name>
<feature type="domain" description="YjiS-like" evidence="1">
    <location>
        <begin position="22"/>
        <end position="57"/>
    </location>
</feature>
<evidence type="ECO:0000313" key="2">
    <source>
        <dbReference type="EMBL" id="TDL87775.1"/>
    </source>
</evidence>
<reference evidence="2 3" key="1">
    <citation type="submission" date="2019-03" db="EMBL/GenBank/DDBJ databases">
        <title>Rhodobacteraceae bacterium SM1902, a new member of the family Rhodobacteraceae isolated from Yantai.</title>
        <authorList>
            <person name="Sun Y."/>
        </authorList>
    </citation>
    <scope>NUCLEOTIDE SEQUENCE [LARGE SCALE GENOMIC DNA]</scope>
    <source>
        <strain evidence="2 3">SM1902</strain>
    </source>
</reference>
<dbReference type="InterPro" id="IPR009506">
    <property type="entry name" value="YjiS-like"/>
</dbReference>
<sequence>MTDITRFESGFAQRFQSIAEALRTQRARRSIYRRTFDELSMLNDRELNDLNISRADIATIARQAADQA</sequence>
<gene>
    <name evidence="2" type="ORF">E2L05_11030</name>
</gene>
<keyword evidence="3" id="KW-1185">Reference proteome</keyword>
<protein>
    <submittedName>
        <fullName evidence="2">DUF1127 domain-containing protein</fullName>
    </submittedName>
</protein>
<dbReference type="Proteomes" id="UP000294562">
    <property type="component" value="Unassembled WGS sequence"/>
</dbReference>